<feature type="compositionally biased region" description="Polar residues" evidence="1">
    <location>
        <begin position="19"/>
        <end position="30"/>
    </location>
</feature>
<feature type="compositionally biased region" description="Basic and acidic residues" evidence="1">
    <location>
        <begin position="1"/>
        <end position="18"/>
    </location>
</feature>
<reference evidence="4" key="2">
    <citation type="submission" date="2017-12" db="EMBL/GenBank/DDBJ databases">
        <title>Genome sequence of the Bar-tailed Godwit (Limosa lapponica baueri).</title>
        <authorList>
            <person name="Lima N.C.B."/>
            <person name="Parody-Merino A.M."/>
            <person name="Battley P.F."/>
            <person name="Fidler A.E."/>
            <person name="Prosdocimi F."/>
        </authorList>
    </citation>
    <scope>NUCLEOTIDE SEQUENCE [LARGE SCALE GENOMIC DNA]</scope>
</reference>
<evidence type="ECO:0000313" key="4">
    <source>
        <dbReference type="Proteomes" id="UP000233556"/>
    </source>
</evidence>
<evidence type="ECO:0000256" key="1">
    <source>
        <dbReference type="SAM" id="MobiDB-lite"/>
    </source>
</evidence>
<keyword evidence="3" id="KW-0695">RNA-directed DNA polymerase</keyword>
<evidence type="ECO:0000313" key="3">
    <source>
        <dbReference type="EMBL" id="PKU46723.1"/>
    </source>
</evidence>
<dbReference type="GO" id="GO:0003964">
    <property type="term" value="F:RNA-directed DNA polymerase activity"/>
    <property type="evidence" value="ECO:0007669"/>
    <property type="project" value="UniProtKB-KW"/>
</dbReference>
<dbReference type="Proteomes" id="UP000233556">
    <property type="component" value="Unassembled WGS sequence"/>
</dbReference>
<feature type="region of interest" description="Disordered" evidence="1">
    <location>
        <begin position="260"/>
        <end position="304"/>
    </location>
</feature>
<keyword evidence="4" id="KW-1185">Reference proteome</keyword>
<protein>
    <submittedName>
        <fullName evidence="3">Rna-directed dna polymerase from mobile element jockey-like</fullName>
    </submittedName>
</protein>
<evidence type="ECO:0000259" key="2">
    <source>
        <dbReference type="PROSITE" id="PS50878"/>
    </source>
</evidence>
<dbReference type="PANTHER" id="PTHR33332">
    <property type="entry name" value="REVERSE TRANSCRIPTASE DOMAIN-CONTAINING PROTEIN"/>
    <property type="match status" value="1"/>
</dbReference>
<dbReference type="AlphaFoldDB" id="A0A2I0UL24"/>
<dbReference type="OrthoDB" id="8300170at2759"/>
<dbReference type="InterPro" id="IPR000477">
    <property type="entry name" value="RT_dom"/>
</dbReference>
<proteinExistence type="predicted"/>
<dbReference type="Pfam" id="PF00078">
    <property type="entry name" value="RVT_1"/>
    <property type="match status" value="1"/>
</dbReference>
<keyword evidence="3" id="KW-0548">Nucleotidyltransferase</keyword>
<dbReference type="EMBL" id="KZ505700">
    <property type="protein sequence ID" value="PKU46723.1"/>
    <property type="molecule type" value="Genomic_DNA"/>
</dbReference>
<feature type="region of interest" description="Disordered" evidence="1">
    <location>
        <begin position="1"/>
        <end position="30"/>
    </location>
</feature>
<keyword evidence="3" id="KW-0808">Transferase</keyword>
<reference evidence="4" key="1">
    <citation type="submission" date="2017-11" db="EMBL/GenBank/DDBJ databases">
        <authorList>
            <person name="Lima N.C."/>
            <person name="Parody-Merino A.M."/>
            <person name="Battley P.F."/>
            <person name="Fidler A.E."/>
            <person name="Prosdocimi F."/>
        </authorList>
    </citation>
    <scope>NUCLEOTIDE SEQUENCE [LARGE SCALE GENOMIC DNA]</scope>
</reference>
<sequence length="304" mass="33587">MAEDSKKVGGKEAEEKSKTQGTTGPSVSPSNRDNLINLVASYNGIRALVDNGRVTDVIYLDLCKAFDTVPHDILASKLERHGFDGWITRRIRNWLDGHIQRLVVNSLTSKWQPVMSGVPHGLVLGPVLLNIFVDNMDSVIACTVSKFADDTKLCGAVDMLKGRGAIQRDLVRLDRWAHKNFMKFSQAKCKVLHMGWGNPKHKYQLGGEWIESSPEEKDLAVLVDKKLNMRWQCGLRKPTNPGLHQKKHGQQVEAGDSVPLFHSRETPPEILHPALGPSTKGHGPVGASPEEGQKHEQRAGAPLL</sequence>
<feature type="domain" description="Reverse transcriptase" evidence="2">
    <location>
        <begin position="1"/>
        <end position="210"/>
    </location>
</feature>
<gene>
    <name evidence="3" type="ORF">llap_2971</name>
</gene>
<name>A0A2I0UL24_LIMLA</name>
<organism evidence="3 4">
    <name type="scientific">Limosa lapponica baueri</name>
    <dbReference type="NCBI Taxonomy" id="1758121"/>
    <lineage>
        <taxon>Eukaryota</taxon>
        <taxon>Metazoa</taxon>
        <taxon>Chordata</taxon>
        <taxon>Craniata</taxon>
        <taxon>Vertebrata</taxon>
        <taxon>Euteleostomi</taxon>
        <taxon>Archelosauria</taxon>
        <taxon>Archosauria</taxon>
        <taxon>Dinosauria</taxon>
        <taxon>Saurischia</taxon>
        <taxon>Theropoda</taxon>
        <taxon>Coelurosauria</taxon>
        <taxon>Aves</taxon>
        <taxon>Neognathae</taxon>
        <taxon>Neoaves</taxon>
        <taxon>Charadriiformes</taxon>
        <taxon>Scolopacidae</taxon>
        <taxon>Limosa</taxon>
    </lineage>
</organism>
<accession>A0A2I0UL24</accession>
<dbReference type="PROSITE" id="PS50878">
    <property type="entry name" value="RT_POL"/>
    <property type="match status" value="1"/>
</dbReference>